<name>A0AAQ3PI98_PASNO</name>
<keyword evidence="2" id="KW-1185">Reference proteome</keyword>
<sequence length="165" mass="17918">MAAPSLLPTLPRPSPCRCAFSPPPAPPVATFPCSSLAAAAQPHPKQSLDELGLPTFTQPPLPTSTISLLFNAVVMVAMVTTPAMPTSATLFRNRESEDGVDRHGYASTWPRLVPASTLYRPQALGWTTLETHDAYQRVLEISRMTTTSTTDGDELDDDYSYDGRR</sequence>
<evidence type="ECO:0000313" key="1">
    <source>
        <dbReference type="EMBL" id="WVZ50225.1"/>
    </source>
</evidence>
<proteinExistence type="predicted"/>
<gene>
    <name evidence="1" type="ORF">U9M48_001499</name>
</gene>
<dbReference type="AlphaFoldDB" id="A0AAQ3PI98"/>
<reference evidence="1 2" key="1">
    <citation type="submission" date="2024-02" db="EMBL/GenBank/DDBJ databases">
        <title>High-quality chromosome-scale genome assembly of Pensacola bahiagrass (Paspalum notatum Flugge var. saurae).</title>
        <authorList>
            <person name="Vega J.M."/>
            <person name="Podio M."/>
            <person name="Orjuela J."/>
            <person name="Siena L.A."/>
            <person name="Pessino S.C."/>
            <person name="Combes M.C."/>
            <person name="Mariac C."/>
            <person name="Albertini E."/>
            <person name="Pupilli F."/>
            <person name="Ortiz J.P.A."/>
            <person name="Leblanc O."/>
        </authorList>
    </citation>
    <scope>NUCLEOTIDE SEQUENCE [LARGE SCALE GENOMIC DNA]</scope>
    <source>
        <strain evidence="1">R1</strain>
        <tissue evidence="1">Leaf</tissue>
    </source>
</reference>
<dbReference type="Proteomes" id="UP001341281">
    <property type="component" value="Chromosome 01"/>
</dbReference>
<protein>
    <submittedName>
        <fullName evidence="1">Uncharacterized protein</fullName>
    </submittedName>
</protein>
<accession>A0AAQ3PI98</accession>
<evidence type="ECO:0000313" key="2">
    <source>
        <dbReference type="Proteomes" id="UP001341281"/>
    </source>
</evidence>
<organism evidence="1 2">
    <name type="scientific">Paspalum notatum var. saurae</name>
    <dbReference type="NCBI Taxonomy" id="547442"/>
    <lineage>
        <taxon>Eukaryota</taxon>
        <taxon>Viridiplantae</taxon>
        <taxon>Streptophyta</taxon>
        <taxon>Embryophyta</taxon>
        <taxon>Tracheophyta</taxon>
        <taxon>Spermatophyta</taxon>
        <taxon>Magnoliopsida</taxon>
        <taxon>Liliopsida</taxon>
        <taxon>Poales</taxon>
        <taxon>Poaceae</taxon>
        <taxon>PACMAD clade</taxon>
        <taxon>Panicoideae</taxon>
        <taxon>Andropogonodae</taxon>
        <taxon>Paspaleae</taxon>
        <taxon>Paspalinae</taxon>
        <taxon>Paspalum</taxon>
    </lineage>
</organism>
<dbReference type="EMBL" id="CP144745">
    <property type="protein sequence ID" value="WVZ50225.1"/>
    <property type="molecule type" value="Genomic_DNA"/>
</dbReference>